<evidence type="ECO:0000313" key="2">
    <source>
        <dbReference type="Proteomes" id="UP001054945"/>
    </source>
</evidence>
<sequence length="150" mass="17110">MRLNGCIKLNQNRINSFSPHFRETFGQLKPLAESGTNEKHLLGTINHLARKGNENPTKGCPLKSTVQDPVKGWTHGNYYTFYTDSLMIIRYLYGFSMNLQREAHDTSDIPDQMCNNLFSGSDSQGGDTEYFMNLMVAWLFNDSQMVKVAF</sequence>
<dbReference type="AlphaFoldDB" id="A0AAV4TKV7"/>
<keyword evidence="2" id="KW-1185">Reference proteome</keyword>
<dbReference type="EMBL" id="BPLR01011166">
    <property type="protein sequence ID" value="GIY44598.1"/>
    <property type="molecule type" value="Genomic_DNA"/>
</dbReference>
<protein>
    <submittedName>
        <fullName evidence="1">Uncharacterized protein</fullName>
    </submittedName>
</protein>
<gene>
    <name evidence="1" type="ORF">CEXT_485961</name>
</gene>
<comment type="caution">
    <text evidence="1">The sequence shown here is derived from an EMBL/GenBank/DDBJ whole genome shotgun (WGS) entry which is preliminary data.</text>
</comment>
<dbReference type="Proteomes" id="UP001054945">
    <property type="component" value="Unassembled WGS sequence"/>
</dbReference>
<name>A0AAV4TKV7_CAEEX</name>
<accession>A0AAV4TKV7</accession>
<proteinExistence type="predicted"/>
<reference evidence="1 2" key="1">
    <citation type="submission" date="2021-06" db="EMBL/GenBank/DDBJ databases">
        <title>Caerostris extrusa draft genome.</title>
        <authorList>
            <person name="Kono N."/>
            <person name="Arakawa K."/>
        </authorList>
    </citation>
    <scope>NUCLEOTIDE SEQUENCE [LARGE SCALE GENOMIC DNA]</scope>
</reference>
<evidence type="ECO:0000313" key="1">
    <source>
        <dbReference type="EMBL" id="GIY44598.1"/>
    </source>
</evidence>
<organism evidence="1 2">
    <name type="scientific">Caerostris extrusa</name>
    <name type="common">Bark spider</name>
    <name type="synonym">Caerostris bankana</name>
    <dbReference type="NCBI Taxonomy" id="172846"/>
    <lineage>
        <taxon>Eukaryota</taxon>
        <taxon>Metazoa</taxon>
        <taxon>Ecdysozoa</taxon>
        <taxon>Arthropoda</taxon>
        <taxon>Chelicerata</taxon>
        <taxon>Arachnida</taxon>
        <taxon>Araneae</taxon>
        <taxon>Araneomorphae</taxon>
        <taxon>Entelegynae</taxon>
        <taxon>Araneoidea</taxon>
        <taxon>Araneidae</taxon>
        <taxon>Caerostris</taxon>
    </lineage>
</organism>